<organism evidence="1 2">
    <name type="scientific">Portunus trituberculatus</name>
    <name type="common">Swimming crab</name>
    <name type="synonym">Neptunus trituberculatus</name>
    <dbReference type="NCBI Taxonomy" id="210409"/>
    <lineage>
        <taxon>Eukaryota</taxon>
        <taxon>Metazoa</taxon>
        <taxon>Ecdysozoa</taxon>
        <taxon>Arthropoda</taxon>
        <taxon>Crustacea</taxon>
        <taxon>Multicrustacea</taxon>
        <taxon>Malacostraca</taxon>
        <taxon>Eumalacostraca</taxon>
        <taxon>Eucarida</taxon>
        <taxon>Decapoda</taxon>
        <taxon>Pleocyemata</taxon>
        <taxon>Brachyura</taxon>
        <taxon>Eubrachyura</taxon>
        <taxon>Portunoidea</taxon>
        <taxon>Portunidae</taxon>
        <taxon>Portuninae</taxon>
        <taxon>Portunus</taxon>
    </lineage>
</organism>
<comment type="caution">
    <text evidence="1">The sequence shown here is derived from an EMBL/GenBank/DDBJ whole genome shotgun (WGS) entry which is preliminary data.</text>
</comment>
<proteinExistence type="predicted"/>
<dbReference type="EMBL" id="VSRR010000290">
    <property type="protein sequence ID" value="MPC13571.1"/>
    <property type="molecule type" value="Genomic_DNA"/>
</dbReference>
<accession>A0A5B7CXK0</accession>
<reference evidence="1 2" key="1">
    <citation type="submission" date="2019-05" db="EMBL/GenBank/DDBJ databases">
        <title>Another draft genome of Portunus trituberculatus and its Hox gene families provides insights of decapod evolution.</title>
        <authorList>
            <person name="Jeong J.-H."/>
            <person name="Song I."/>
            <person name="Kim S."/>
            <person name="Choi T."/>
            <person name="Kim D."/>
            <person name="Ryu S."/>
            <person name="Kim W."/>
        </authorList>
    </citation>
    <scope>NUCLEOTIDE SEQUENCE [LARGE SCALE GENOMIC DNA]</scope>
    <source>
        <tissue evidence="1">Muscle</tissue>
    </source>
</reference>
<evidence type="ECO:0000313" key="2">
    <source>
        <dbReference type="Proteomes" id="UP000324222"/>
    </source>
</evidence>
<dbReference type="AlphaFoldDB" id="A0A5B7CXK0"/>
<sequence>MLFELLPVVEVVGTFNPAGERSLQGLYFHVSYFVRRPELAAIFHTGQHQRLPKLRLLRQRMNTLARYPAGLVSTSEHRVNTNVSWTFTFCGTKQEIQN</sequence>
<dbReference type="Proteomes" id="UP000324222">
    <property type="component" value="Unassembled WGS sequence"/>
</dbReference>
<evidence type="ECO:0000313" key="1">
    <source>
        <dbReference type="EMBL" id="MPC13571.1"/>
    </source>
</evidence>
<protein>
    <submittedName>
        <fullName evidence="1">Uncharacterized protein</fullName>
    </submittedName>
</protein>
<gene>
    <name evidence="1" type="ORF">E2C01_006309</name>
</gene>
<name>A0A5B7CXK0_PORTR</name>
<keyword evidence="2" id="KW-1185">Reference proteome</keyword>